<dbReference type="Proteomes" id="UP000252586">
    <property type="component" value="Unassembled WGS sequence"/>
</dbReference>
<dbReference type="InterPro" id="IPR009057">
    <property type="entry name" value="Homeodomain-like_sf"/>
</dbReference>
<dbReference type="PROSITE" id="PS50977">
    <property type="entry name" value="HTH_TETR_2"/>
    <property type="match status" value="1"/>
</dbReference>
<dbReference type="PRINTS" id="PR00455">
    <property type="entry name" value="HTHTETR"/>
</dbReference>
<dbReference type="GO" id="GO:0003700">
    <property type="term" value="F:DNA-binding transcription factor activity"/>
    <property type="evidence" value="ECO:0007669"/>
    <property type="project" value="TreeGrafter"/>
</dbReference>
<dbReference type="SUPFAM" id="SSF46689">
    <property type="entry name" value="Homeodomain-like"/>
    <property type="match status" value="1"/>
</dbReference>
<evidence type="ECO:0000256" key="4">
    <source>
        <dbReference type="ARBA" id="ARBA00023163"/>
    </source>
</evidence>
<protein>
    <submittedName>
        <fullName evidence="7">TetR family transcriptional regulator</fullName>
    </submittedName>
</protein>
<dbReference type="PANTHER" id="PTHR30055">
    <property type="entry name" value="HTH-TYPE TRANSCRIPTIONAL REGULATOR RUTR"/>
    <property type="match status" value="1"/>
</dbReference>
<dbReference type="Gene3D" id="1.10.357.10">
    <property type="entry name" value="Tetracycline Repressor, domain 2"/>
    <property type="match status" value="1"/>
</dbReference>
<dbReference type="RefSeq" id="WP_067502958.1">
    <property type="nucleotide sequence ID" value="NZ_CP107943.1"/>
</dbReference>
<evidence type="ECO:0000256" key="1">
    <source>
        <dbReference type="ARBA" id="ARBA00022491"/>
    </source>
</evidence>
<proteinExistence type="predicted"/>
<reference evidence="7 8" key="1">
    <citation type="submission" date="2018-06" db="EMBL/GenBank/DDBJ databases">
        <title>Genomic Encyclopedia of Type Strains, Phase IV (KMG-IV): sequencing the most valuable type-strain genomes for metagenomic binning, comparative biology and taxonomic classification.</title>
        <authorList>
            <person name="Goeker M."/>
        </authorList>
    </citation>
    <scope>NUCLEOTIDE SEQUENCE [LARGE SCALE GENOMIC DNA]</scope>
    <source>
        <strain evidence="7 8">DSM 44599</strain>
    </source>
</reference>
<keyword evidence="8" id="KW-1185">Reference proteome</keyword>
<dbReference type="InterPro" id="IPR050109">
    <property type="entry name" value="HTH-type_TetR-like_transc_reg"/>
</dbReference>
<keyword evidence="2" id="KW-0805">Transcription regulation</keyword>
<evidence type="ECO:0000313" key="7">
    <source>
        <dbReference type="EMBL" id="RBO91594.1"/>
    </source>
</evidence>
<name>A0A366DQN5_9NOCA</name>
<dbReference type="InterPro" id="IPR036271">
    <property type="entry name" value="Tet_transcr_reg_TetR-rel_C_sf"/>
</dbReference>
<evidence type="ECO:0000259" key="6">
    <source>
        <dbReference type="PROSITE" id="PS50977"/>
    </source>
</evidence>
<accession>A0A366DQN5</accession>
<evidence type="ECO:0000256" key="2">
    <source>
        <dbReference type="ARBA" id="ARBA00023015"/>
    </source>
</evidence>
<feature type="DNA-binding region" description="H-T-H motif" evidence="5">
    <location>
        <begin position="32"/>
        <end position="51"/>
    </location>
</feature>
<keyword evidence="4" id="KW-0804">Transcription</keyword>
<evidence type="ECO:0000313" key="8">
    <source>
        <dbReference type="Proteomes" id="UP000252586"/>
    </source>
</evidence>
<dbReference type="PANTHER" id="PTHR30055:SF219">
    <property type="entry name" value="TRANSCRIPTIONAL REGULATORY PROTEIN"/>
    <property type="match status" value="1"/>
</dbReference>
<dbReference type="InterPro" id="IPR039538">
    <property type="entry name" value="BetI_C"/>
</dbReference>
<keyword evidence="1" id="KW-0678">Repressor</keyword>
<evidence type="ECO:0000256" key="5">
    <source>
        <dbReference type="PROSITE-ProRule" id="PRU00335"/>
    </source>
</evidence>
<dbReference type="EMBL" id="QNRE01000004">
    <property type="protein sequence ID" value="RBO91594.1"/>
    <property type="molecule type" value="Genomic_DNA"/>
</dbReference>
<dbReference type="OrthoDB" id="2356263at2"/>
<comment type="caution">
    <text evidence="7">The sequence shown here is derived from an EMBL/GenBank/DDBJ whole genome shotgun (WGS) entry which is preliminary data.</text>
</comment>
<dbReference type="SUPFAM" id="SSF48498">
    <property type="entry name" value="Tetracyclin repressor-like, C-terminal domain"/>
    <property type="match status" value="1"/>
</dbReference>
<sequence>MDASTEARDSHRERLLSAARALLRERDYGTITARDLVSASRTNLGSIGYHFGSKEALLNAAIGLALEEWSEAAIDAGRDTADDGPTALINAVRRILDNQDGVRPFYQAFIAALARSAHSPELERQLAEHYNRQRDRVAESVRDLLPAQTPVDSVRGISSLVIALVDGLMVQSYVARGDAPAGAEIPDLVMTVLASAADFGRPAQRMPPAEPGRRDRG</sequence>
<dbReference type="STRING" id="1210090.GCA_001613185_00642"/>
<dbReference type="Pfam" id="PF00440">
    <property type="entry name" value="TetR_N"/>
    <property type="match status" value="1"/>
</dbReference>
<gene>
    <name evidence="7" type="ORF">DFR74_104298</name>
</gene>
<keyword evidence="3 5" id="KW-0238">DNA-binding</keyword>
<organism evidence="7 8">
    <name type="scientific">Nocardia puris</name>
    <dbReference type="NCBI Taxonomy" id="208602"/>
    <lineage>
        <taxon>Bacteria</taxon>
        <taxon>Bacillati</taxon>
        <taxon>Actinomycetota</taxon>
        <taxon>Actinomycetes</taxon>
        <taxon>Mycobacteriales</taxon>
        <taxon>Nocardiaceae</taxon>
        <taxon>Nocardia</taxon>
    </lineage>
</organism>
<dbReference type="InterPro" id="IPR001647">
    <property type="entry name" value="HTH_TetR"/>
</dbReference>
<dbReference type="AlphaFoldDB" id="A0A366DQN5"/>
<dbReference type="Pfam" id="PF13977">
    <property type="entry name" value="TetR_C_6"/>
    <property type="match status" value="1"/>
</dbReference>
<evidence type="ECO:0000256" key="3">
    <source>
        <dbReference type="ARBA" id="ARBA00023125"/>
    </source>
</evidence>
<dbReference type="GO" id="GO:0000976">
    <property type="term" value="F:transcription cis-regulatory region binding"/>
    <property type="evidence" value="ECO:0007669"/>
    <property type="project" value="TreeGrafter"/>
</dbReference>
<feature type="domain" description="HTH tetR-type" evidence="6">
    <location>
        <begin position="9"/>
        <end position="69"/>
    </location>
</feature>